<evidence type="ECO:0000256" key="5">
    <source>
        <dbReference type="ARBA" id="ARBA00023136"/>
    </source>
</evidence>
<name>A0A396HVQ4_MEDTR</name>
<dbReference type="SUPFAM" id="SSF52058">
    <property type="entry name" value="L domain-like"/>
    <property type="match status" value="1"/>
</dbReference>
<dbReference type="GO" id="GO:0016020">
    <property type="term" value="C:membrane"/>
    <property type="evidence" value="ECO:0007669"/>
    <property type="project" value="UniProtKB-SubCell"/>
</dbReference>
<keyword evidence="6" id="KW-0675">Receptor</keyword>
<evidence type="ECO:0000256" key="4">
    <source>
        <dbReference type="ARBA" id="ARBA00022989"/>
    </source>
</evidence>
<sequence>MLNGTNPHWCYYLFSLLELYLSDNHLRGSIGEFSTYSLQKLLLSNNKLHGHFPNSIFKFQNLTYLGLSSTNLNGDVDFHQFSNFEKLTFLDLSRNNFLSVNIGSSVDSISPNLESLYLSSSNINSFPNFFAQLQNLQELDLSNNIIQGKVPKWFHEKLLHTWREIRHIDLSFNKLQGDLPIPLIQYFSRTTI</sequence>
<dbReference type="Proteomes" id="UP000265566">
    <property type="component" value="Chromosome 5"/>
</dbReference>
<evidence type="ECO:0000313" key="8">
    <source>
        <dbReference type="EMBL" id="RHN57389.1"/>
    </source>
</evidence>
<protein>
    <submittedName>
        <fullName evidence="8">Putative non-specific serine/threonine protein kinase</fullName>
        <ecNumber evidence="8">2.7.11.1</ecNumber>
    </submittedName>
</protein>
<keyword evidence="8" id="KW-0418">Kinase</keyword>
<dbReference type="InterPro" id="IPR032675">
    <property type="entry name" value="LRR_dom_sf"/>
</dbReference>
<proteinExistence type="predicted"/>
<reference evidence="9" key="1">
    <citation type="journal article" date="2018" name="Nat. Plants">
        <title>Whole-genome landscape of Medicago truncatula symbiotic genes.</title>
        <authorList>
            <person name="Pecrix Y."/>
            <person name="Staton S.E."/>
            <person name="Sallet E."/>
            <person name="Lelandais-Briere C."/>
            <person name="Moreau S."/>
            <person name="Carrere S."/>
            <person name="Blein T."/>
            <person name="Jardinaud M.F."/>
            <person name="Latrasse D."/>
            <person name="Zouine M."/>
            <person name="Zahm M."/>
            <person name="Kreplak J."/>
            <person name="Mayjonade B."/>
            <person name="Satge C."/>
            <person name="Perez M."/>
            <person name="Cauet S."/>
            <person name="Marande W."/>
            <person name="Chantry-Darmon C."/>
            <person name="Lopez-Roques C."/>
            <person name="Bouchez O."/>
            <person name="Berard A."/>
            <person name="Debelle F."/>
            <person name="Munos S."/>
            <person name="Bendahmane A."/>
            <person name="Berges H."/>
            <person name="Niebel A."/>
            <person name="Buitink J."/>
            <person name="Frugier F."/>
            <person name="Benhamed M."/>
            <person name="Crespi M."/>
            <person name="Gouzy J."/>
            <person name="Gamas P."/>
        </authorList>
    </citation>
    <scope>NUCLEOTIDE SEQUENCE [LARGE SCALE GENOMIC DNA]</scope>
    <source>
        <strain evidence="9">cv. Jemalong A17</strain>
    </source>
</reference>
<dbReference type="Gramene" id="rna32928">
    <property type="protein sequence ID" value="RHN57389.1"/>
    <property type="gene ID" value="gene32928"/>
</dbReference>
<dbReference type="PRINTS" id="PR00019">
    <property type="entry name" value="LEURICHRPT"/>
</dbReference>
<keyword evidence="8" id="KW-0808">Transferase</keyword>
<keyword evidence="4" id="KW-1133">Transmembrane helix</keyword>
<dbReference type="Gene3D" id="3.80.10.10">
    <property type="entry name" value="Ribonuclease Inhibitor"/>
    <property type="match status" value="2"/>
</dbReference>
<dbReference type="Pfam" id="PF13855">
    <property type="entry name" value="LRR_8"/>
    <property type="match status" value="2"/>
</dbReference>
<comment type="caution">
    <text evidence="8">The sequence shown here is derived from an EMBL/GenBank/DDBJ whole genome shotgun (WGS) entry which is preliminary data.</text>
</comment>
<keyword evidence="3" id="KW-0732">Signal</keyword>
<evidence type="ECO:0000313" key="9">
    <source>
        <dbReference type="Proteomes" id="UP000265566"/>
    </source>
</evidence>
<organism evidence="8 9">
    <name type="scientific">Medicago truncatula</name>
    <name type="common">Barrel medic</name>
    <name type="synonym">Medicago tribuloides</name>
    <dbReference type="NCBI Taxonomy" id="3880"/>
    <lineage>
        <taxon>Eukaryota</taxon>
        <taxon>Viridiplantae</taxon>
        <taxon>Streptophyta</taxon>
        <taxon>Embryophyta</taxon>
        <taxon>Tracheophyta</taxon>
        <taxon>Spermatophyta</taxon>
        <taxon>Magnoliopsida</taxon>
        <taxon>eudicotyledons</taxon>
        <taxon>Gunneridae</taxon>
        <taxon>Pentapetalae</taxon>
        <taxon>rosids</taxon>
        <taxon>fabids</taxon>
        <taxon>Fabales</taxon>
        <taxon>Fabaceae</taxon>
        <taxon>Papilionoideae</taxon>
        <taxon>50 kb inversion clade</taxon>
        <taxon>NPAAA clade</taxon>
        <taxon>Hologalegina</taxon>
        <taxon>IRL clade</taxon>
        <taxon>Trifolieae</taxon>
        <taxon>Medicago</taxon>
    </lineage>
</organism>
<dbReference type="InterPro" id="IPR046956">
    <property type="entry name" value="RLP23-like"/>
</dbReference>
<dbReference type="AlphaFoldDB" id="A0A396HVQ4"/>
<evidence type="ECO:0000256" key="3">
    <source>
        <dbReference type="ARBA" id="ARBA00022729"/>
    </source>
</evidence>
<evidence type="ECO:0000256" key="2">
    <source>
        <dbReference type="ARBA" id="ARBA00022692"/>
    </source>
</evidence>
<dbReference type="GO" id="GO:0004674">
    <property type="term" value="F:protein serine/threonine kinase activity"/>
    <property type="evidence" value="ECO:0007669"/>
    <property type="project" value="UniProtKB-KW"/>
</dbReference>
<keyword evidence="8" id="KW-0723">Serine/threonine-protein kinase</keyword>
<keyword evidence="5" id="KW-0472">Membrane</keyword>
<accession>A0A396HVQ4</accession>
<evidence type="ECO:0000256" key="6">
    <source>
        <dbReference type="ARBA" id="ARBA00023170"/>
    </source>
</evidence>
<evidence type="ECO:0000256" key="1">
    <source>
        <dbReference type="ARBA" id="ARBA00004479"/>
    </source>
</evidence>
<dbReference type="EMBL" id="PSQE01000005">
    <property type="protein sequence ID" value="RHN57389.1"/>
    <property type="molecule type" value="Genomic_DNA"/>
</dbReference>
<dbReference type="PANTHER" id="PTHR48063:SF112">
    <property type="entry name" value="RECEPTOR LIKE PROTEIN 30-LIKE"/>
    <property type="match status" value="1"/>
</dbReference>
<keyword evidence="2" id="KW-0812">Transmembrane</keyword>
<comment type="subcellular location">
    <subcellularLocation>
        <location evidence="1">Membrane</location>
        <topology evidence="1">Single-pass type I membrane protein</topology>
    </subcellularLocation>
</comment>
<dbReference type="InterPro" id="IPR001611">
    <property type="entry name" value="Leu-rich_rpt"/>
</dbReference>
<dbReference type="PANTHER" id="PTHR48063">
    <property type="entry name" value="LRR RECEPTOR-LIKE KINASE"/>
    <property type="match status" value="1"/>
</dbReference>
<gene>
    <name evidence="8" type="ORF">MtrunA17_Chr5g0439861</name>
</gene>
<dbReference type="EC" id="2.7.11.1" evidence="8"/>
<keyword evidence="7" id="KW-0325">Glycoprotein</keyword>
<evidence type="ECO:0000256" key="7">
    <source>
        <dbReference type="ARBA" id="ARBA00023180"/>
    </source>
</evidence>